<dbReference type="PANTHER" id="PTHR12526:SF510">
    <property type="entry name" value="D-INOSITOL 3-PHOSPHATE GLYCOSYLTRANSFERASE"/>
    <property type="match status" value="1"/>
</dbReference>
<dbReference type="SUPFAM" id="SSF53756">
    <property type="entry name" value="UDP-Glycosyltransferase/glycogen phosphorylase"/>
    <property type="match status" value="1"/>
</dbReference>
<evidence type="ECO:0000259" key="3">
    <source>
        <dbReference type="Pfam" id="PF00534"/>
    </source>
</evidence>
<keyword evidence="1" id="KW-0328">Glycosyltransferase</keyword>
<dbReference type="Pfam" id="PF00534">
    <property type="entry name" value="Glycos_transf_1"/>
    <property type="match status" value="1"/>
</dbReference>
<organism evidence="5 6">
    <name type="scientific">Paenibacillus contaminans</name>
    <dbReference type="NCBI Taxonomy" id="450362"/>
    <lineage>
        <taxon>Bacteria</taxon>
        <taxon>Bacillati</taxon>
        <taxon>Bacillota</taxon>
        <taxon>Bacilli</taxon>
        <taxon>Bacillales</taxon>
        <taxon>Paenibacillaceae</taxon>
        <taxon>Paenibacillus</taxon>
    </lineage>
</organism>
<evidence type="ECO:0008006" key="7">
    <source>
        <dbReference type="Google" id="ProtNLM"/>
    </source>
</evidence>
<dbReference type="Gene3D" id="3.40.50.2000">
    <property type="entry name" value="Glycogen Phosphorylase B"/>
    <property type="match status" value="2"/>
</dbReference>
<dbReference type="Proteomes" id="UP000250369">
    <property type="component" value="Unassembled WGS sequence"/>
</dbReference>
<proteinExistence type="predicted"/>
<name>A0A329MVZ6_9BACL</name>
<dbReference type="GO" id="GO:0016757">
    <property type="term" value="F:glycosyltransferase activity"/>
    <property type="evidence" value="ECO:0007669"/>
    <property type="project" value="UniProtKB-KW"/>
</dbReference>
<dbReference type="OrthoDB" id="59694at2"/>
<keyword evidence="2" id="KW-0808">Transferase</keyword>
<keyword evidence="6" id="KW-1185">Reference proteome</keyword>
<comment type="caution">
    <text evidence="5">The sequence shown here is derived from an EMBL/GenBank/DDBJ whole genome shotgun (WGS) entry which is preliminary data.</text>
</comment>
<evidence type="ECO:0000256" key="1">
    <source>
        <dbReference type="ARBA" id="ARBA00022676"/>
    </source>
</evidence>
<evidence type="ECO:0000259" key="4">
    <source>
        <dbReference type="Pfam" id="PF13439"/>
    </source>
</evidence>
<accession>A0A329MVZ6</accession>
<dbReference type="RefSeq" id="WP_113029135.1">
    <property type="nucleotide sequence ID" value="NZ_QMFB01000001.1"/>
</dbReference>
<protein>
    <recommendedName>
        <fullName evidence="7">Glycosyltransferase subfamily 4-like N-terminal domain-containing protein</fullName>
    </recommendedName>
</protein>
<evidence type="ECO:0000256" key="2">
    <source>
        <dbReference type="ARBA" id="ARBA00022679"/>
    </source>
</evidence>
<dbReference type="EMBL" id="QMFB01000001">
    <property type="protein sequence ID" value="RAV23026.1"/>
    <property type="molecule type" value="Genomic_DNA"/>
</dbReference>
<dbReference type="PANTHER" id="PTHR12526">
    <property type="entry name" value="GLYCOSYLTRANSFERASE"/>
    <property type="match status" value="1"/>
</dbReference>
<dbReference type="InterPro" id="IPR028098">
    <property type="entry name" value="Glyco_trans_4-like_N"/>
</dbReference>
<dbReference type="AlphaFoldDB" id="A0A329MVZ6"/>
<gene>
    <name evidence="5" type="ORF">DQG23_02160</name>
</gene>
<sequence length="363" mass="39779">MKILMLVYRLNVGGTEKYMINLAWALMRLGIRVEIATSGGPLVQTCRRQGIPVHLLSGFSKGSSVSKLSRLIAARGYHLLHANDSLSYQLVASVHSRRKIPVVLTVHGRYHNKPALRRAAKIARRIIVVTPNLSAWVRALHLPVHKAVQIPLGVRTDLFRPLNQTSCRKKLGLPLSGSLLAYASRFAKDKYPVAKKVILASEKIAKISPKFIAVLAGPGMYRKRLSLLAAQVNRRIGRKAVIVRPPITQIWQLYGAANAVVGTGTVANEAMACGKPLIAAGAKSYFGIVQKSNLSHAMHHQFGDHGGNRPVTVGHLARDAERVLNAPGWSVELGKMGRNITLHRFSAIKIASQIRKLYLGCLR</sequence>
<reference evidence="5 6" key="1">
    <citation type="journal article" date="2009" name="Int. J. Syst. Evol. Microbiol.">
        <title>Paenibacillus contaminans sp. nov., isolated from a contaminated laboratory plate.</title>
        <authorList>
            <person name="Chou J.H."/>
            <person name="Lee J.H."/>
            <person name="Lin M.C."/>
            <person name="Chang P.S."/>
            <person name="Arun A.B."/>
            <person name="Young C.C."/>
            <person name="Chen W.M."/>
        </authorList>
    </citation>
    <scope>NUCLEOTIDE SEQUENCE [LARGE SCALE GENOMIC DNA]</scope>
    <source>
        <strain evidence="5 6">CKOBP-6</strain>
    </source>
</reference>
<feature type="domain" description="Glycosyltransferase subfamily 4-like N-terminal" evidence="4">
    <location>
        <begin position="12"/>
        <end position="157"/>
    </location>
</feature>
<evidence type="ECO:0000313" key="5">
    <source>
        <dbReference type="EMBL" id="RAV23026.1"/>
    </source>
</evidence>
<dbReference type="Pfam" id="PF13439">
    <property type="entry name" value="Glyco_transf_4"/>
    <property type="match status" value="1"/>
</dbReference>
<feature type="domain" description="Glycosyl transferase family 1" evidence="3">
    <location>
        <begin position="167"/>
        <end position="282"/>
    </location>
</feature>
<dbReference type="InterPro" id="IPR001296">
    <property type="entry name" value="Glyco_trans_1"/>
</dbReference>
<evidence type="ECO:0000313" key="6">
    <source>
        <dbReference type="Proteomes" id="UP000250369"/>
    </source>
</evidence>